<reference evidence="4 5" key="1">
    <citation type="journal article" date="2010" name="BMC Genomics">
        <title>Genome analysis and comparative genomics of a Giardia intestinalis assemblage E isolate.</title>
        <authorList>
            <person name="Jerlstrom-Hultqvist J."/>
            <person name="Franzen O."/>
            <person name="Ankarklev J."/>
            <person name="Xu F."/>
            <person name="Nohynkova E."/>
            <person name="Andersson J.O."/>
            <person name="Svard S.G."/>
            <person name="Andersson B."/>
        </authorList>
    </citation>
    <scope>NUCLEOTIDE SEQUENCE [LARGE SCALE GENOMIC DNA]</scope>
    <source>
        <strain evidence="4 5">P15</strain>
    </source>
</reference>
<dbReference type="Gene3D" id="2.90.20.10">
    <property type="entry name" value="Plasmodium vivax P25 domain"/>
    <property type="match status" value="1"/>
</dbReference>
<proteinExistence type="predicted"/>
<dbReference type="PROSITE" id="PS01186">
    <property type="entry name" value="EGF_2"/>
    <property type="match status" value="1"/>
</dbReference>
<evidence type="ECO:0000259" key="3">
    <source>
        <dbReference type="PROSITE" id="PS50026"/>
    </source>
</evidence>
<dbReference type="Proteomes" id="UP000008974">
    <property type="component" value="Unassembled WGS sequence"/>
</dbReference>
<sequence length="1351" mass="142801">MGCLSSDGADLCTPKGSCVKSNGDYHCRCPDMLVAVNGECTSPACVDEELGEVCSGHGRCKIDDPRDIKCTCSSGYTYVAPGRCILTSLMDGDRICSDHSHVTIDSSDPPAMTCRCASIYKGSKCETCDEAVAQLIQDECVAKKCLVPQSHARVGDSNVCGATGQYTKFGDPNDPFITCTPKDPNSGTVSAYNGTFFAKPGCVHVSKIDKTRRFYCGFLHGVTEDLPGDETVTCGQTNAGSLTLETCTKCPPNFHLVNFGEEEGYKRTCMHDNCYHGTGNSRMWYDYCGGIGDCIKKDGQTYACDCGPSATWNAELKTCVTSACKLDKRLAGPEAPEYCAASSDSGLRCTVGRDATWQCDCTGNYSNYNKTCILAYKNASPTTQLARGLCGGPGAGYLNDYGSCVCNSGFLKIGDMCYSYDCLPVGVTAATDATRLSPNPHVCSGKGVCAYNQLTGKYGCECNGGLEAFGGYCTRPECAGKVMHNGELKYVECKVYDGSVGNCMQDTSKNAYACKCAFPYESVNGICVHSRCMLNKDYCGGDTLASCVKGDDSLYGCVCSEGYELSEERNEYGNKAKCVPSKCMYRASANDPAIECNGLGTCSADSNGSLLKNKKCKCSGEAKLHTLRDANGELRDTCILDICITSKDGEVPVICGGSGRCGPRGCVCNLGTQLFENSCVGINCFINTTDSNGKVTESVCGGENIGVCTKISSHGDRRDYACRCKQKVSAYREVDGFCLPPSCIFTIEAPNAQATDTMCGGSHFGTCVINTNQPENSYCNCKDRIDVVKITTGQCMKRDCVSNALPGTTYQSIECYGHGKCKTSNSIDYACDCEQDYKTVKGVSGTYLCIPQVCVVSETDADMVCSGRGTCLVDEKRCNCHAGYAGNQCGECAPDYKKHDNVCYPNSCPQDDNCSTDSSSAGSCQLVNNRFLCVCADSSFVVDSTTKKCRKSRCVWTDPYDNMEKTCYGMGTCNDNGEDTGKCSCNSGTDLVGTNICVYSQCISDGGDPKAICKGRGTCVEATAGKGICRCDSSKYRTDKKTGQCFAKGCFGAHESILSEVCDGGGTCTETGDTGTCSCNSDFQNLPGQNGCVHSNCVSSNNKLCSGFGACEKTGSTYGCLCASYYTLVDKDCIPTNCLNKTTVCNGGGSCTGTGASASCSCNQGWAPLNSLCYPSACVSDGVLCGGNGDCQLSDGGSCTCRSGYETVSGKLCISSQCVQRGTDGTATICGGNGRCVSENGVAPSCVCNEGFSLTSKFVCGVPASNKSSAGTTAAIVVVLLLVLAAVAGFLIWWFVIRPRKSGVLRERAPRRDPSLSKPRKLKQQASSNMSLHANAPLLSQGSNVNSSIQL</sequence>
<dbReference type="PROSITE" id="PS50026">
    <property type="entry name" value="EGF_3"/>
    <property type="match status" value="1"/>
</dbReference>
<feature type="transmembrane region" description="Helical" evidence="2">
    <location>
        <begin position="1274"/>
        <end position="1296"/>
    </location>
</feature>
<keyword evidence="2" id="KW-1133">Transmembrane helix</keyword>
<dbReference type="OMA" id="THATCQV"/>
<evidence type="ECO:0000313" key="4">
    <source>
        <dbReference type="EMBL" id="EFO60894.1"/>
    </source>
</evidence>
<dbReference type="PROSITE" id="PS01248">
    <property type="entry name" value="EGF_LAM_1"/>
    <property type="match status" value="1"/>
</dbReference>
<keyword evidence="1" id="KW-0245">EGF-like domain</keyword>
<keyword evidence="2" id="KW-0812">Transmembrane</keyword>
<evidence type="ECO:0000313" key="5">
    <source>
        <dbReference type="Proteomes" id="UP000008974"/>
    </source>
</evidence>
<dbReference type="PROSITE" id="PS00022">
    <property type="entry name" value="EGF_1"/>
    <property type="match status" value="1"/>
</dbReference>
<keyword evidence="1" id="KW-1015">Disulfide bond</keyword>
<dbReference type="VEuPathDB" id="GiardiaDB:GLP15_3970"/>
<feature type="domain" description="EGF-like" evidence="3">
    <location>
        <begin position="855"/>
        <end position="890"/>
    </location>
</feature>
<name>E1F9H1_GIAIA</name>
<protein>
    <submittedName>
        <fullName evidence="4">High cysteine membrane EGF-like protein</fullName>
    </submittedName>
</protein>
<dbReference type="EMBL" id="ACVC01000552">
    <property type="protein sequence ID" value="EFO60894.1"/>
    <property type="molecule type" value="Genomic_DNA"/>
</dbReference>
<dbReference type="SMART" id="SM00181">
    <property type="entry name" value="EGF"/>
    <property type="match status" value="12"/>
</dbReference>
<organism evidence="4 5">
    <name type="scientific">Giardia intestinalis (strain P15)</name>
    <name type="common">Giardia lamblia</name>
    <dbReference type="NCBI Taxonomy" id="658858"/>
    <lineage>
        <taxon>Eukaryota</taxon>
        <taxon>Metamonada</taxon>
        <taxon>Diplomonadida</taxon>
        <taxon>Hexamitidae</taxon>
        <taxon>Giardiinae</taxon>
        <taxon>Giardia</taxon>
    </lineage>
</organism>
<keyword evidence="2" id="KW-0472">Membrane</keyword>
<comment type="caution">
    <text evidence="1">Lacks conserved residue(s) required for the propagation of feature annotation.</text>
</comment>
<dbReference type="OrthoDB" id="4062651at2759"/>
<comment type="caution">
    <text evidence="4">The sequence shown here is derived from an EMBL/GenBank/DDBJ whole genome shotgun (WGS) entry which is preliminary data.</text>
</comment>
<feature type="disulfide bond" evidence="1">
    <location>
        <begin position="880"/>
        <end position="889"/>
    </location>
</feature>
<accession>E1F9H1</accession>
<dbReference type="InterPro" id="IPR002049">
    <property type="entry name" value="LE_dom"/>
</dbReference>
<evidence type="ECO:0000256" key="1">
    <source>
        <dbReference type="PROSITE-ProRule" id="PRU00076"/>
    </source>
</evidence>
<gene>
    <name evidence="4" type="ORF">GLP15_3970</name>
</gene>
<dbReference type="InterPro" id="IPR000742">
    <property type="entry name" value="EGF"/>
</dbReference>
<evidence type="ECO:0000256" key="2">
    <source>
        <dbReference type="SAM" id="Phobius"/>
    </source>
</evidence>